<dbReference type="GO" id="GO:0003677">
    <property type="term" value="F:DNA binding"/>
    <property type="evidence" value="ECO:0007669"/>
    <property type="project" value="UniProtKB-KW"/>
</dbReference>
<evidence type="ECO:0000256" key="7">
    <source>
        <dbReference type="PROSITE-ProRule" id="PRU01016"/>
    </source>
</evidence>
<dbReference type="InterPro" id="IPR001025">
    <property type="entry name" value="BAH_dom"/>
</dbReference>
<keyword evidence="4 7" id="KW-0949">S-adenosyl-L-methionine</keyword>
<keyword evidence="2 7" id="KW-0489">Methyltransferase</keyword>
<dbReference type="NCBIfam" id="TIGR00675">
    <property type="entry name" value="dcm"/>
    <property type="match status" value="1"/>
</dbReference>
<feature type="domain" description="BAH" evidence="11">
    <location>
        <begin position="362"/>
        <end position="485"/>
    </location>
</feature>
<dbReference type="GO" id="GO:0003886">
    <property type="term" value="F:DNA (cytosine-5-)-methyltransferase activity"/>
    <property type="evidence" value="ECO:0007669"/>
    <property type="project" value="UniProtKB-EC"/>
</dbReference>
<dbReference type="EC" id="2.1.1.37" evidence="9"/>
<dbReference type="OrthoDB" id="5376140at2759"/>
<dbReference type="EMBL" id="JAHFYH010000069">
    <property type="protein sequence ID" value="KAH0215770.1"/>
    <property type="molecule type" value="Genomic_DNA"/>
</dbReference>
<dbReference type="Pfam" id="PF00145">
    <property type="entry name" value="DNA_methylase"/>
    <property type="match status" value="1"/>
</dbReference>
<dbReference type="Gene3D" id="3.40.50.150">
    <property type="entry name" value="Vaccinia Virus protein VP39"/>
    <property type="match status" value="1"/>
</dbReference>
<dbReference type="Pfam" id="PF25423">
    <property type="entry name" value="DUF7893"/>
    <property type="match status" value="1"/>
</dbReference>
<evidence type="ECO:0000259" key="11">
    <source>
        <dbReference type="PROSITE" id="PS51038"/>
    </source>
</evidence>
<evidence type="ECO:0000256" key="2">
    <source>
        <dbReference type="ARBA" id="ARBA00022603"/>
    </source>
</evidence>
<comment type="subcellular location">
    <subcellularLocation>
        <location evidence="1">Nucleus</location>
    </subcellularLocation>
</comment>
<evidence type="ECO:0000256" key="1">
    <source>
        <dbReference type="ARBA" id="ARBA00004123"/>
    </source>
</evidence>
<keyword evidence="5" id="KW-0238">DNA-binding</keyword>
<dbReference type="PROSITE" id="PS51679">
    <property type="entry name" value="SAM_MT_C5"/>
    <property type="match status" value="1"/>
</dbReference>
<feature type="compositionally biased region" description="Pro residues" evidence="10">
    <location>
        <begin position="1"/>
        <end position="12"/>
    </location>
</feature>
<dbReference type="InterPro" id="IPR029063">
    <property type="entry name" value="SAM-dependent_MTases_sf"/>
</dbReference>
<comment type="catalytic activity">
    <reaction evidence="9">
        <text>a 2'-deoxycytidine in DNA + S-adenosyl-L-methionine = a 5-methyl-2'-deoxycytidine in DNA + S-adenosyl-L-homocysteine + H(+)</text>
        <dbReference type="Rhea" id="RHEA:13681"/>
        <dbReference type="Rhea" id="RHEA-COMP:11369"/>
        <dbReference type="Rhea" id="RHEA-COMP:11370"/>
        <dbReference type="ChEBI" id="CHEBI:15378"/>
        <dbReference type="ChEBI" id="CHEBI:57856"/>
        <dbReference type="ChEBI" id="CHEBI:59789"/>
        <dbReference type="ChEBI" id="CHEBI:85452"/>
        <dbReference type="ChEBI" id="CHEBI:85454"/>
        <dbReference type="EC" id="2.1.1.37"/>
    </reaction>
</comment>
<feature type="non-terminal residue" evidence="12">
    <location>
        <position position="1140"/>
    </location>
</feature>
<organism evidence="12 13">
    <name type="scientific">Aureobasidium melanogenum</name>
    <name type="common">Aureobasidium pullulans var. melanogenum</name>
    <dbReference type="NCBI Taxonomy" id="46634"/>
    <lineage>
        <taxon>Eukaryota</taxon>
        <taxon>Fungi</taxon>
        <taxon>Dikarya</taxon>
        <taxon>Ascomycota</taxon>
        <taxon>Pezizomycotina</taxon>
        <taxon>Dothideomycetes</taxon>
        <taxon>Dothideomycetidae</taxon>
        <taxon>Dothideales</taxon>
        <taxon>Saccotheciaceae</taxon>
        <taxon>Aureobasidium</taxon>
    </lineage>
</organism>
<feature type="active site" evidence="7">
    <location>
        <position position="714"/>
    </location>
</feature>
<feature type="compositionally biased region" description="Basic and acidic residues" evidence="10">
    <location>
        <begin position="16"/>
        <end position="27"/>
    </location>
</feature>
<feature type="region of interest" description="Disordered" evidence="10">
    <location>
        <begin position="1"/>
        <end position="43"/>
    </location>
</feature>
<comment type="similarity">
    <text evidence="7 8">Belongs to the class I-like SAM-binding methyltransferase superfamily. C5-methyltransferase family.</text>
</comment>
<keyword evidence="6" id="KW-0539">Nucleus</keyword>
<evidence type="ECO:0000256" key="6">
    <source>
        <dbReference type="ARBA" id="ARBA00023242"/>
    </source>
</evidence>
<sequence>MPPFVYPTPEPTDSPSSRHESQKRKLEDDFETTAPRPSEPKRQRVVVNPGNLCYPASYYAGYQPSHPITSERDAINSLALIWNSKDRSSHEHNIWQLDNYSIYRKGDDYRHAYELCPLQNLKTESGINGLLFDGTLSIDGEEQYVQGVSSECLAIEGYGDESDRVSACIQTALARKAKVWYQLGVPANQYLRYHQTFLWVSRFTKYVVEFLEDSEQPVTLSRFRRSFYPYVMQKYGSSSATNSWLKQHKSRDFRQAFCANLGFIIKECYSLNRQLLEEPVFGETDTKQLKAIPMEKTAYETTVVTPFIFELFRKMPFHGQMQVLPEVSLVALRKQKTRRIELGLTPLSCRPTPVPKLPSCKRAVRKGDVVSVAANTSNQWRASIGNLWFAYVQQVRLLKSGAQKLDVLWLYEPSDTTLGYGYYPYKNELFLSDNCSCGKDSIDLELVQSIVPVQWFSTDPKESRDSFFVRQRFRTEPTLGAYDFVQLQQSDFSCGCYSIETEMDKVKQEFALGDTVLVYRLVAGKESLEPAIIRGFRFRTTTLQAFLRCGRDLGDKQAAPNQLELTDEVFELDPENITRHCRVAAFASSEDIQTPYDRNGAGDLWYVIGPSASTWNVAEHEIVREGKLKGMGIFCGSGSFDRGLEEGGGIEFQWGIDWAERALHSYRANIEEPEKLNLFLGSVNDYLAKAIQGTKDSRVATVGDVDLLAAGSPCPGFSVLQRDRNSVQSLRNCSLVASVCSYVDFYMPTYLVLENVIGMARNPSNAKDLNVFSQVLCCLVSMGYQVSQLLMDPGHYGSCQSRQRIFIIATAPGHKAPAPPPQTHTCSELETYARAIGYASNGLPFGKRKHDVCPFVSLTAKEAFQDLPDIGDSHVQTCIAAPDHRTCRHESSKKRALIQMVPRWPYGQGFIQAVAKGKMSKNAVAAYAWQNKNRASANSKSWARIYPDRLVGCLTTDIKPHDSFLGRTLHYGQHRTMSVMEARRVQGLPDNEVILGTASQQWNQIGNGVDRKVAFAIGMRITDACRETLATGPKATASSLPVVTEATPSQIRPIVRREDVVRKPLHSASCESFGAISVVEKNIKAGDVGRQPCSSEVSVSNSVEVIFKGTLVSQSMVQGVSEVPRRQTTRKDAIEYIIID</sequence>
<protein>
    <recommendedName>
        <fullName evidence="9">Cytosine-specific methyltransferase</fullName>
        <ecNumber evidence="9">2.1.1.37</ecNumber>
    </recommendedName>
</protein>
<name>A0A9P8K5V7_AURME</name>
<dbReference type="PANTHER" id="PTHR10629">
    <property type="entry name" value="CYTOSINE-SPECIFIC METHYLTRANSFERASE"/>
    <property type="match status" value="1"/>
</dbReference>
<dbReference type="AlphaFoldDB" id="A0A9P8K5V7"/>
<dbReference type="PROSITE" id="PS51038">
    <property type="entry name" value="BAH"/>
    <property type="match status" value="1"/>
</dbReference>
<evidence type="ECO:0000256" key="4">
    <source>
        <dbReference type="ARBA" id="ARBA00022691"/>
    </source>
</evidence>
<proteinExistence type="inferred from homology"/>
<evidence type="ECO:0000256" key="8">
    <source>
        <dbReference type="RuleBase" id="RU000416"/>
    </source>
</evidence>
<accession>A0A9P8K5V7</accession>
<evidence type="ECO:0000313" key="12">
    <source>
        <dbReference type="EMBL" id="KAH0215770.1"/>
    </source>
</evidence>
<dbReference type="InterPro" id="IPR001525">
    <property type="entry name" value="C5_MeTfrase"/>
</dbReference>
<reference evidence="12" key="2">
    <citation type="submission" date="2021-08" db="EMBL/GenBank/DDBJ databases">
        <authorList>
            <person name="Gostincar C."/>
            <person name="Sun X."/>
            <person name="Song Z."/>
            <person name="Gunde-Cimerman N."/>
        </authorList>
    </citation>
    <scope>NUCLEOTIDE SEQUENCE</scope>
    <source>
        <strain evidence="12">EXF-8016</strain>
    </source>
</reference>
<dbReference type="PROSITE" id="PS00094">
    <property type="entry name" value="C5_MTASE_1"/>
    <property type="match status" value="1"/>
</dbReference>
<dbReference type="GO" id="GO:0003682">
    <property type="term" value="F:chromatin binding"/>
    <property type="evidence" value="ECO:0007669"/>
    <property type="project" value="InterPro"/>
</dbReference>
<evidence type="ECO:0000256" key="10">
    <source>
        <dbReference type="SAM" id="MobiDB-lite"/>
    </source>
</evidence>
<evidence type="ECO:0000256" key="9">
    <source>
        <dbReference type="RuleBase" id="RU000417"/>
    </source>
</evidence>
<dbReference type="Gene3D" id="2.30.30.490">
    <property type="match status" value="1"/>
</dbReference>
<reference evidence="12" key="1">
    <citation type="journal article" date="2021" name="J Fungi (Basel)">
        <title>Virulence traits and population genomics of the black yeast Aureobasidium melanogenum.</title>
        <authorList>
            <person name="Cernosa A."/>
            <person name="Sun X."/>
            <person name="Gostincar C."/>
            <person name="Fang C."/>
            <person name="Gunde-Cimerman N."/>
            <person name="Song Z."/>
        </authorList>
    </citation>
    <scope>NUCLEOTIDE SEQUENCE</scope>
    <source>
        <strain evidence="12">EXF-8016</strain>
    </source>
</reference>
<keyword evidence="3 7" id="KW-0808">Transferase</keyword>
<dbReference type="InterPro" id="IPR018117">
    <property type="entry name" value="C5_DNA_meth_AS"/>
</dbReference>
<dbReference type="PRINTS" id="PR00105">
    <property type="entry name" value="C5METTRFRASE"/>
</dbReference>
<evidence type="ECO:0000256" key="5">
    <source>
        <dbReference type="ARBA" id="ARBA00023125"/>
    </source>
</evidence>
<dbReference type="InterPro" id="IPR043151">
    <property type="entry name" value="BAH_sf"/>
</dbReference>
<dbReference type="InterPro" id="IPR057215">
    <property type="entry name" value="DUF7893"/>
</dbReference>
<evidence type="ECO:0000313" key="13">
    <source>
        <dbReference type="Proteomes" id="UP000767238"/>
    </source>
</evidence>
<dbReference type="GO" id="GO:0044027">
    <property type="term" value="P:negative regulation of gene expression via chromosomal CpG island methylation"/>
    <property type="evidence" value="ECO:0007669"/>
    <property type="project" value="TreeGrafter"/>
</dbReference>
<comment type="caution">
    <text evidence="12">The sequence shown here is derived from an EMBL/GenBank/DDBJ whole genome shotgun (WGS) entry which is preliminary data.</text>
</comment>
<dbReference type="SUPFAM" id="SSF53335">
    <property type="entry name" value="S-adenosyl-L-methionine-dependent methyltransferases"/>
    <property type="match status" value="1"/>
</dbReference>
<dbReference type="GO" id="GO:0032259">
    <property type="term" value="P:methylation"/>
    <property type="evidence" value="ECO:0007669"/>
    <property type="project" value="UniProtKB-KW"/>
</dbReference>
<gene>
    <name evidence="12" type="ORF">KCV03_g7870</name>
</gene>
<dbReference type="Gene3D" id="3.90.120.10">
    <property type="entry name" value="DNA Methylase, subunit A, domain 2"/>
    <property type="match status" value="1"/>
</dbReference>
<dbReference type="PANTHER" id="PTHR10629:SF54">
    <property type="entry name" value="DNA METHYLTRANSFERASE DIM-2"/>
    <property type="match status" value="1"/>
</dbReference>
<dbReference type="InterPro" id="IPR050390">
    <property type="entry name" value="C5-Methyltransferase"/>
</dbReference>
<evidence type="ECO:0000256" key="3">
    <source>
        <dbReference type="ARBA" id="ARBA00022679"/>
    </source>
</evidence>
<dbReference type="GO" id="GO:0005634">
    <property type="term" value="C:nucleus"/>
    <property type="evidence" value="ECO:0007669"/>
    <property type="project" value="UniProtKB-SubCell"/>
</dbReference>
<dbReference type="Proteomes" id="UP000767238">
    <property type="component" value="Unassembled WGS sequence"/>
</dbReference>